<dbReference type="Pfam" id="PF00248">
    <property type="entry name" value="Aldo_ket_red"/>
    <property type="match status" value="1"/>
</dbReference>
<feature type="domain" description="NADP-dependent oxidoreductase" evidence="2">
    <location>
        <begin position="16"/>
        <end position="327"/>
    </location>
</feature>
<dbReference type="EMBL" id="BAABDE010000038">
    <property type="protein sequence ID" value="GAA3839615.1"/>
    <property type="molecule type" value="Genomic_DNA"/>
</dbReference>
<organism evidence="3 4">
    <name type="scientific">Streptomyces coacervatus</name>
    <dbReference type="NCBI Taxonomy" id="647381"/>
    <lineage>
        <taxon>Bacteria</taxon>
        <taxon>Bacillati</taxon>
        <taxon>Actinomycetota</taxon>
        <taxon>Actinomycetes</taxon>
        <taxon>Kitasatosporales</taxon>
        <taxon>Streptomycetaceae</taxon>
        <taxon>Streptomyces</taxon>
    </lineage>
</organism>
<evidence type="ECO:0000259" key="2">
    <source>
        <dbReference type="Pfam" id="PF00248"/>
    </source>
</evidence>
<keyword evidence="1" id="KW-0560">Oxidoreductase</keyword>
<dbReference type="InterPro" id="IPR050523">
    <property type="entry name" value="AKR_Detox_Biosynth"/>
</dbReference>
<proteinExistence type="predicted"/>
<dbReference type="SUPFAM" id="SSF51430">
    <property type="entry name" value="NAD(P)-linked oxidoreductase"/>
    <property type="match status" value="1"/>
</dbReference>
<comment type="caution">
    <text evidence="3">The sequence shown here is derived from an EMBL/GenBank/DDBJ whole genome shotgun (WGS) entry which is preliminary data.</text>
</comment>
<evidence type="ECO:0000313" key="4">
    <source>
        <dbReference type="Proteomes" id="UP001501009"/>
    </source>
</evidence>
<dbReference type="RefSeq" id="WP_275779924.1">
    <property type="nucleotide sequence ID" value="NZ_BAABDE010000038.1"/>
</dbReference>
<dbReference type="InterPro" id="IPR036812">
    <property type="entry name" value="NAD(P)_OxRdtase_dom_sf"/>
</dbReference>
<accession>A0ABP7JAT8</accession>
<dbReference type="Gene3D" id="3.20.20.100">
    <property type="entry name" value="NADP-dependent oxidoreductase domain"/>
    <property type="match status" value="1"/>
</dbReference>
<dbReference type="PANTHER" id="PTHR43364">
    <property type="entry name" value="NADH-SPECIFIC METHYLGLYOXAL REDUCTASE-RELATED"/>
    <property type="match status" value="1"/>
</dbReference>
<name>A0ABP7JAT8_9ACTN</name>
<evidence type="ECO:0000256" key="1">
    <source>
        <dbReference type="ARBA" id="ARBA00023002"/>
    </source>
</evidence>
<dbReference type="Proteomes" id="UP001501009">
    <property type="component" value="Unassembled WGS sequence"/>
</dbReference>
<protein>
    <submittedName>
        <fullName evidence="3">Aldo/keto reductase</fullName>
    </submittedName>
</protein>
<evidence type="ECO:0000313" key="3">
    <source>
        <dbReference type="EMBL" id="GAA3839615.1"/>
    </source>
</evidence>
<reference evidence="4" key="1">
    <citation type="journal article" date="2019" name="Int. J. Syst. Evol. Microbiol.">
        <title>The Global Catalogue of Microorganisms (GCM) 10K type strain sequencing project: providing services to taxonomists for standard genome sequencing and annotation.</title>
        <authorList>
            <consortium name="The Broad Institute Genomics Platform"/>
            <consortium name="The Broad Institute Genome Sequencing Center for Infectious Disease"/>
            <person name="Wu L."/>
            <person name="Ma J."/>
        </authorList>
    </citation>
    <scope>NUCLEOTIDE SEQUENCE [LARGE SCALE GENOMIC DNA]</scope>
    <source>
        <strain evidence="4">JCM 17138</strain>
    </source>
</reference>
<gene>
    <name evidence="3" type="ORF">GCM10022403_084870</name>
</gene>
<dbReference type="InterPro" id="IPR023210">
    <property type="entry name" value="NADP_OxRdtase_dom"/>
</dbReference>
<keyword evidence="4" id="KW-1185">Reference proteome</keyword>
<dbReference type="PANTHER" id="PTHR43364:SF4">
    <property type="entry name" value="NAD(P)-LINKED OXIDOREDUCTASE SUPERFAMILY PROTEIN"/>
    <property type="match status" value="1"/>
</dbReference>
<sequence>MQYRTLGRTGVQVSSLALGTMNFGAFGNISEAETTPMVRRALDAGVNLIDTADAYSGGVSEELVGKALKDVDRDSVVLATKFRLPVGDISRLGEAKGPDVMNRQGGSRRWIVKAVEDSLRRLGTDHIDLYQMHRPDPATDIEESLSALTDLQRAGKILYIGSSTFSAAEMVEAQWTSERRSLARFVTEQPPYSILVRGIEADVLPTAQNYGMGVLTWSPLASGFLSGKYRPGAEAQRSHRDRLAAGRPMPPANAYDTLKREAAEKLYILAKEHGMSLIEMSLAFAAGHPGVTSVIIGPRTLEHLETQLPASHRTLPGELLDRIDEIVAPGTTVKPGDTHAVVPALEKANRRR</sequence>